<dbReference type="SUPFAM" id="SSF56112">
    <property type="entry name" value="Protein kinase-like (PK-like)"/>
    <property type="match status" value="1"/>
</dbReference>
<dbReference type="Proteomes" id="UP001629113">
    <property type="component" value="Unassembled WGS sequence"/>
</dbReference>
<evidence type="ECO:0000313" key="2">
    <source>
        <dbReference type="Proteomes" id="UP001629113"/>
    </source>
</evidence>
<proteinExistence type="predicted"/>
<reference evidence="1 2" key="1">
    <citation type="submission" date="2024-06" db="EMBL/GenBank/DDBJ databases">
        <title>Complete genome of Phlyctema vagabunda strain 19-DSS-EL-015.</title>
        <authorList>
            <person name="Fiorenzani C."/>
        </authorList>
    </citation>
    <scope>NUCLEOTIDE SEQUENCE [LARGE SCALE GENOMIC DNA]</scope>
    <source>
        <strain evidence="1 2">19-DSS-EL-015</strain>
    </source>
</reference>
<evidence type="ECO:0000313" key="1">
    <source>
        <dbReference type="EMBL" id="KAL3427043.1"/>
    </source>
</evidence>
<name>A0ABR4PV04_9HELO</name>
<keyword evidence="2" id="KW-1185">Reference proteome</keyword>
<dbReference type="EMBL" id="JBFCZG010000001">
    <property type="protein sequence ID" value="KAL3427043.1"/>
    <property type="molecule type" value="Genomic_DNA"/>
</dbReference>
<sequence>MYKARQDFDDVAWDQNDEAWERSLRQLRSASTCRVAESIVQQQFGKAATLVTPLIMGGYNILYKMRLDDEPDGIMVRIPCPDLVQFPYEKIVGEAAMARYLARATRVPVPRIFCHGHHPHIGPFILLQQIESSRDLSDALTTPDQPPDVTHVLNCDIPETALAQYYTKVASCLVQLSQPSFGRIGSLVETQEGNYTVAGRPITQNMNNMLQLANIPRAVFPSESQTYGTADEWYIALAEMHISQLVFQHNDIVTTEDDCRNKYLARHLFYKLARQGRLSTFGFREDTWSAQSEQQSQSLLPAPDCVDSFRIWCDDLRPANMLLNDSDDIVALIDWEFAYIAPTQFILDPPWWLLLDVPEMWSPGIDDWKEVYEKRLETWLSAMKTAEESAASTPSLPFTLSTYMRESWDTGRFWLNYAARKSWAFDTIYWKFLDERFFGARAEGTGTAAHELWQTRGHLLDARERVAMDVFVARKMAESKQRVLVDWDPTEARERLAEVLSGF</sequence>
<dbReference type="PANTHER" id="PTHR21310:SF37">
    <property type="entry name" value="AMINOGLYCOSIDE PHOSPHOTRANSFERASE DOMAIN-CONTAINING PROTEIN"/>
    <property type="match status" value="1"/>
</dbReference>
<protein>
    <submittedName>
        <fullName evidence="1">Phosphotransferase</fullName>
    </submittedName>
</protein>
<gene>
    <name evidence="1" type="ORF">PVAG01_00552</name>
</gene>
<dbReference type="InterPro" id="IPR051678">
    <property type="entry name" value="AGP_Transferase"/>
</dbReference>
<organism evidence="1 2">
    <name type="scientific">Phlyctema vagabunda</name>
    <dbReference type="NCBI Taxonomy" id="108571"/>
    <lineage>
        <taxon>Eukaryota</taxon>
        <taxon>Fungi</taxon>
        <taxon>Dikarya</taxon>
        <taxon>Ascomycota</taxon>
        <taxon>Pezizomycotina</taxon>
        <taxon>Leotiomycetes</taxon>
        <taxon>Helotiales</taxon>
        <taxon>Dermateaceae</taxon>
        <taxon>Phlyctema</taxon>
    </lineage>
</organism>
<comment type="caution">
    <text evidence="1">The sequence shown here is derived from an EMBL/GenBank/DDBJ whole genome shotgun (WGS) entry which is preliminary data.</text>
</comment>
<dbReference type="InterPro" id="IPR011009">
    <property type="entry name" value="Kinase-like_dom_sf"/>
</dbReference>
<accession>A0ABR4PV04</accession>
<dbReference type="PANTHER" id="PTHR21310">
    <property type="entry name" value="AMINOGLYCOSIDE PHOSPHOTRANSFERASE-RELATED-RELATED"/>
    <property type="match status" value="1"/>
</dbReference>